<evidence type="ECO:0000256" key="21">
    <source>
        <dbReference type="ARBA" id="ARBA00023167"/>
    </source>
</evidence>
<comment type="function">
    <text evidence="23">Bifunctional aspartate kinase and homoserine dehydrogenase that catalyzes the first and the third steps toward the synthesis of lysine, methionine and threonine from aspartate.</text>
</comment>
<keyword evidence="32" id="KW-1185">Reference proteome</keyword>
<evidence type="ECO:0000256" key="11">
    <source>
        <dbReference type="ARBA" id="ARBA00022679"/>
    </source>
</evidence>
<dbReference type="Gene3D" id="3.40.1160.10">
    <property type="entry name" value="Acetylglutamate kinase-like"/>
    <property type="match status" value="1"/>
</dbReference>
<dbReference type="UniPathway" id="UPA00051">
    <property type="reaction ID" value="UER00462"/>
</dbReference>
<keyword evidence="21" id="KW-0486">Methionine biosynthesis</keyword>
<keyword evidence="19" id="KW-0520">NAD</keyword>
<dbReference type="EC" id="2.7.2.4" evidence="27"/>
<keyword evidence="13" id="KW-0479">Metal-binding</keyword>
<keyword evidence="15 27" id="KW-0418">Kinase</keyword>
<comment type="subunit">
    <text evidence="9 27">Homotetramer.</text>
</comment>
<dbReference type="InterPro" id="IPR019811">
    <property type="entry name" value="HDH_CS"/>
</dbReference>
<comment type="pathway">
    <text evidence="2 27">Amino-acid biosynthesis; L-lysine biosynthesis via DAP pathway; (S)-tetrahydrodipicolinate from L-aspartate: step 1/4.</text>
</comment>
<dbReference type="SUPFAM" id="SSF53633">
    <property type="entry name" value="Carbamate kinase-like"/>
    <property type="match status" value="1"/>
</dbReference>
<evidence type="ECO:0000256" key="26">
    <source>
        <dbReference type="ARBA" id="ARBA00049031"/>
    </source>
</evidence>
<comment type="pathway">
    <text evidence="3 27">Amino-acid biosynthesis; L-methionine biosynthesis via de novo pathway; L-homoserine from L-aspartate: step 1/3.</text>
</comment>
<reference evidence="31 32" key="1">
    <citation type="submission" date="2020-01" db="EMBL/GenBank/DDBJ databases">
        <title>Whole genome and functional gene identification of agarase of Vibrio HN897.</title>
        <authorList>
            <person name="Liu Y."/>
            <person name="Zhao Z."/>
        </authorList>
    </citation>
    <scope>NUCLEOTIDE SEQUENCE [LARGE SCALE GENOMIC DNA]</scope>
    <source>
        <strain evidence="31 32">HN897</strain>
    </source>
</reference>
<evidence type="ECO:0000256" key="18">
    <source>
        <dbReference type="ARBA" id="ARBA00023002"/>
    </source>
</evidence>
<evidence type="ECO:0000256" key="13">
    <source>
        <dbReference type="ARBA" id="ARBA00022723"/>
    </source>
</evidence>
<dbReference type="Pfam" id="PF00696">
    <property type="entry name" value="AA_kinase"/>
    <property type="match status" value="1"/>
</dbReference>
<evidence type="ECO:0000256" key="19">
    <source>
        <dbReference type="ARBA" id="ARBA00023027"/>
    </source>
</evidence>
<evidence type="ECO:0000313" key="32">
    <source>
        <dbReference type="Proteomes" id="UP000464262"/>
    </source>
</evidence>
<dbReference type="Gene3D" id="1.20.120.1320">
    <property type="entry name" value="Aspartokinase, catalytic domain"/>
    <property type="match status" value="1"/>
</dbReference>
<proteinExistence type="inferred from homology"/>
<evidence type="ECO:0000256" key="1">
    <source>
        <dbReference type="ARBA" id="ARBA00001920"/>
    </source>
</evidence>
<dbReference type="NCBIfam" id="TIGR00657">
    <property type="entry name" value="asp_kinases"/>
    <property type="match status" value="1"/>
</dbReference>
<dbReference type="InterPro" id="IPR005106">
    <property type="entry name" value="Asp/hSer_DH_NAD-bd"/>
</dbReference>
<evidence type="ECO:0000256" key="12">
    <source>
        <dbReference type="ARBA" id="ARBA00022697"/>
    </source>
</evidence>
<comment type="similarity">
    <text evidence="7 27">In the C-terminal section; belongs to the homoserine dehydrogenase family.</text>
</comment>
<keyword evidence="11 27" id="KW-0808">Transferase</keyword>
<accession>A0A7Z2T0R4</accession>
<dbReference type="InterPro" id="IPR001342">
    <property type="entry name" value="HDH_cat"/>
</dbReference>
<dbReference type="Pfam" id="PF00742">
    <property type="entry name" value="Homoserine_dh"/>
    <property type="match status" value="1"/>
</dbReference>
<dbReference type="EC" id="1.1.1.3" evidence="27"/>
<sequence length="804" mass="88895">MTHPRQLHKFGGSSLANPECYRRVVNILKDYSNSNDLIVVSAAGKTTNRLIEFLDNLERDGRLAHETLQELRQFQIELVESLINQPETKARLLDNLITEFSALGEIAYPVSGQTRAMVLGHGEMWSARLLANLLNEKGLNAIEQDSRQFLRAELGTQPEVDRGASYPLLKELLAQHSQYRIVFTGFMAQNQQGETVLLGRNGSDYSATIIGALAEVSRVTIWSDVAGVYSADPRIVADACLLPLLRLDEASELARLAAPVLHSRTLQPVAQSAMDLHLRCSYEPETGSTRIERVLASGRGAKIITSLDDVLLIQLGFSHRHDYLRAQQEVLKKLKQAQLEPLAYDAQPDQHVLRLAYTQEIANGALAFLQDAAIEAEIKLKEGYSLLAAVGAGVSKNPNHCFGFYQQLKSSAIEFITESESGLSLVAVTRKLDVEPLVSQLHSQLFQAQKRVAIALCGKGNIGSSWLSLFATQKEELEKRHNMNFELVAVIDSQTYWFNPQGIDPTTIESCFDDESVSHDGKSWIEQLGALQDYDDLVVLDVTASAQLAEQYLDIAQQGMHLISANKVAGSASSEYYHQVQDAFAKINRHWLYNATVGAGLPINHTVRDLRESGDEIVALSGIFSGTLSWLFQQYDGSIPFSELVDLAWQQGLTEPDPRADLDGSDVMRKLVILARESGLFIEPEKVKVESLVPEALREMTLDGFFDNGIVLSEALAERLEKAQREDKVLRYVARLEKNGKATVGVEALNKEHALANLLPCDNIFAIESKWYKDNPLVIRGPGAGREVTAGALQSDLNLLAGRL</sequence>
<dbReference type="Proteomes" id="UP000464262">
    <property type="component" value="Chromosome 1"/>
</dbReference>
<dbReference type="SUPFAM" id="SSF55347">
    <property type="entry name" value="Glyceraldehyde-3-phosphate dehydrogenase-like, C-terminal domain"/>
    <property type="match status" value="1"/>
</dbReference>
<comment type="cofactor">
    <cofactor evidence="1">
        <name>a metal cation</name>
        <dbReference type="ChEBI" id="CHEBI:25213"/>
    </cofactor>
</comment>
<comment type="catalytic activity">
    <reaction evidence="25">
        <text>L-homoserine + NADP(+) = L-aspartate 4-semialdehyde + NADPH + H(+)</text>
        <dbReference type="Rhea" id="RHEA:15761"/>
        <dbReference type="ChEBI" id="CHEBI:15378"/>
        <dbReference type="ChEBI" id="CHEBI:57476"/>
        <dbReference type="ChEBI" id="CHEBI:57783"/>
        <dbReference type="ChEBI" id="CHEBI:58349"/>
        <dbReference type="ChEBI" id="CHEBI:537519"/>
        <dbReference type="EC" id="1.1.1.3"/>
    </reaction>
    <physiologicalReaction direction="right-to-left" evidence="25">
        <dbReference type="Rhea" id="RHEA:15763"/>
    </physiologicalReaction>
</comment>
<evidence type="ECO:0000256" key="22">
    <source>
        <dbReference type="ARBA" id="ARBA00023268"/>
    </source>
</evidence>
<keyword evidence="18 27" id="KW-0560">Oxidoreductase</keyword>
<keyword evidence="20" id="KW-0915">Sodium</keyword>
<evidence type="ECO:0000256" key="17">
    <source>
        <dbReference type="ARBA" id="ARBA00022857"/>
    </source>
</evidence>
<feature type="domain" description="Aspartate/glutamate/uridylate kinase" evidence="28">
    <location>
        <begin position="5"/>
        <end position="278"/>
    </location>
</feature>
<evidence type="ECO:0000256" key="6">
    <source>
        <dbReference type="ARBA" id="ARBA00005139"/>
    </source>
</evidence>
<dbReference type="InterPro" id="IPR018042">
    <property type="entry name" value="Aspartate_kinase_CS"/>
</dbReference>
<keyword evidence="16 27" id="KW-0067">ATP-binding</keyword>
<evidence type="ECO:0000259" key="29">
    <source>
        <dbReference type="Pfam" id="PF00742"/>
    </source>
</evidence>
<keyword evidence="14 27" id="KW-0547">Nucleotide-binding</keyword>
<dbReference type="AlphaFoldDB" id="A0A7Z2T0R4"/>
<dbReference type="InterPro" id="IPR011147">
    <property type="entry name" value="Bifunc_Aspkin/hSer_DH"/>
</dbReference>
<evidence type="ECO:0000256" key="16">
    <source>
        <dbReference type="ARBA" id="ARBA00022840"/>
    </source>
</evidence>
<name>A0A7Z2T0R4_9VIBR</name>
<dbReference type="InterPro" id="IPR036393">
    <property type="entry name" value="AceGlu_kinase-like_sf"/>
</dbReference>
<dbReference type="GO" id="GO:0009090">
    <property type="term" value="P:homoserine biosynthetic process"/>
    <property type="evidence" value="ECO:0007669"/>
    <property type="project" value="UniProtKB-ARBA"/>
</dbReference>
<evidence type="ECO:0000259" key="28">
    <source>
        <dbReference type="Pfam" id="PF00696"/>
    </source>
</evidence>
<dbReference type="CDD" id="cd04243">
    <property type="entry name" value="AAK_AK-HSDH-like"/>
    <property type="match status" value="1"/>
</dbReference>
<protein>
    <recommendedName>
        <fullName evidence="27">Bifunctional aspartokinase/homoserine dehydrogenase</fullName>
    </recommendedName>
    <domain>
        <recommendedName>
            <fullName evidence="27">Aspartokinase</fullName>
            <ecNumber evidence="27">2.7.2.4</ecNumber>
        </recommendedName>
    </domain>
    <domain>
        <recommendedName>
            <fullName evidence="27">Homoserine dehydrogenase</fullName>
            <ecNumber evidence="27">1.1.1.3</ecNumber>
        </recommendedName>
    </domain>
</protein>
<dbReference type="Gene3D" id="3.30.360.10">
    <property type="entry name" value="Dihydrodipicolinate Reductase, domain 2"/>
    <property type="match status" value="1"/>
</dbReference>
<dbReference type="KEGG" id="vas:GT360_00520"/>
<dbReference type="GO" id="GO:0009086">
    <property type="term" value="P:methionine biosynthetic process"/>
    <property type="evidence" value="ECO:0007669"/>
    <property type="project" value="UniProtKB-KW"/>
</dbReference>
<evidence type="ECO:0000256" key="10">
    <source>
        <dbReference type="ARBA" id="ARBA00022605"/>
    </source>
</evidence>
<dbReference type="PROSITE" id="PS00324">
    <property type="entry name" value="ASPARTOKINASE"/>
    <property type="match status" value="1"/>
</dbReference>
<dbReference type="GO" id="GO:0009088">
    <property type="term" value="P:threonine biosynthetic process"/>
    <property type="evidence" value="ECO:0007669"/>
    <property type="project" value="UniProtKB-UniRule"/>
</dbReference>
<keyword evidence="12" id="KW-0791">Threonine biosynthesis</keyword>
<evidence type="ECO:0000256" key="20">
    <source>
        <dbReference type="ARBA" id="ARBA00023053"/>
    </source>
</evidence>
<comment type="catalytic activity">
    <reaction evidence="26">
        <text>L-homoserine + NAD(+) = L-aspartate 4-semialdehyde + NADH + H(+)</text>
        <dbReference type="Rhea" id="RHEA:15757"/>
        <dbReference type="ChEBI" id="CHEBI:15378"/>
        <dbReference type="ChEBI" id="CHEBI:57476"/>
        <dbReference type="ChEBI" id="CHEBI:57540"/>
        <dbReference type="ChEBI" id="CHEBI:57945"/>
        <dbReference type="ChEBI" id="CHEBI:537519"/>
        <dbReference type="EC" id="1.1.1.3"/>
    </reaction>
    <physiologicalReaction direction="right-to-left" evidence="26">
        <dbReference type="Rhea" id="RHEA:15759"/>
    </physiologicalReaction>
</comment>
<gene>
    <name evidence="31" type="ORF">GT360_00520</name>
</gene>
<evidence type="ECO:0000256" key="9">
    <source>
        <dbReference type="ARBA" id="ARBA00011881"/>
    </source>
</evidence>
<feature type="domain" description="Aspartate/homoserine dehydrogenase NAD-binding" evidence="30">
    <location>
        <begin position="458"/>
        <end position="594"/>
    </location>
</feature>
<comment type="catalytic activity">
    <reaction evidence="24">
        <text>L-aspartate + ATP = 4-phospho-L-aspartate + ADP</text>
        <dbReference type="Rhea" id="RHEA:23776"/>
        <dbReference type="ChEBI" id="CHEBI:29991"/>
        <dbReference type="ChEBI" id="CHEBI:30616"/>
        <dbReference type="ChEBI" id="CHEBI:57535"/>
        <dbReference type="ChEBI" id="CHEBI:456216"/>
        <dbReference type="EC" id="2.7.2.4"/>
    </reaction>
    <physiologicalReaction direction="left-to-right" evidence="24">
        <dbReference type="Rhea" id="RHEA:23777"/>
    </physiologicalReaction>
</comment>
<dbReference type="InterPro" id="IPR001341">
    <property type="entry name" value="Asp_kinase"/>
</dbReference>
<evidence type="ECO:0000256" key="27">
    <source>
        <dbReference type="PIRNR" id="PIRNR000727"/>
    </source>
</evidence>
<keyword evidence="17 27" id="KW-0521">NADP</keyword>
<evidence type="ECO:0000256" key="14">
    <source>
        <dbReference type="ARBA" id="ARBA00022741"/>
    </source>
</evidence>
<dbReference type="GO" id="GO:0004072">
    <property type="term" value="F:aspartate kinase activity"/>
    <property type="evidence" value="ECO:0007669"/>
    <property type="project" value="UniProtKB-UniRule"/>
</dbReference>
<evidence type="ECO:0000256" key="7">
    <source>
        <dbReference type="ARBA" id="ARBA00007952"/>
    </source>
</evidence>
<dbReference type="GO" id="GO:0009089">
    <property type="term" value="P:lysine biosynthetic process via diaminopimelate"/>
    <property type="evidence" value="ECO:0007669"/>
    <property type="project" value="UniProtKB-UniRule"/>
</dbReference>
<evidence type="ECO:0000259" key="30">
    <source>
        <dbReference type="Pfam" id="PF03447"/>
    </source>
</evidence>
<comment type="pathway">
    <text evidence="4 27">Amino-acid biosynthesis; L-threonine biosynthesis; L-threonine from L-aspartate: step 3/5.</text>
</comment>
<dbReference type="PIRSF" id="PIRSF000727">
    <property type="entry name" value="ThrA"/>
    <property type="match status" value="1"/>
</dbReference>
<dbReference type="InterPro" id="IPR001048">
    <property type="entry name" value="Asp/Glu/Uridylate_kinase"/>
</dbReference>
<keyword evidence="10 27" id="KW-0028">Amino-acid biosynthesis</keyword>
<dbReference type="GO" id="GO:0050661">
    <property type="term" value="F:NADP binding"/>
    <property type="evidence" value="ECO:0007669"/>
    <property type="project" value="UniProtKB-UniRule"/>
</dbReference>
<dbReference type="EMBL" id="CP047475">
    <property type="protein sequence ID" value="QIA62127.1"/>
    <property type="molecule type" value="Genomic_DNA"/>
</dbReference>
<dbReference type="InterPro" id="IPR042199">
    <property type="entry name" value="AsparK_Bifunc_asparK/hSer_DH"/>
</dbReference>
<comment type="pathway">
    <text evidence="5 27">Amino-acid biosynthesis; L-methionine biosynthesis via de novo pathway; L-homoserine from L-aspartate: step 3/3.</text>
</comment>
<dbReference type="GO" id="GO:0005524">
    <property type="term" value="F:ATP binding"/>
    <property type="evidence" value="ECO:0007669"/>
    <property type="project" value="UniProtKB-UniRule"/>
</dbReference>
<feature type="domain" description="Homoserine dehydrogenase catalytic" evidence="29">
    <location>
        <begin position="602"/>
        <end position="797"/>
    </location>
</feature>
<dbReference type="FunFam" id="3.30.360.10:FF:000006">
    <property type="entry name" value="Bifunctional aspartokinase/homoserine dehydrogenase"/>
    <property type="match status" value="1"/>
</dbReference>
<comment type="pathway">
    <text evidence="6 27">Amino-acid biosynthesis; L-threonine biosynthesis; L-threonine from L-aspartate: step 1/5.</text>
</comment>
<evidence type="ECO:0000256" key="15">
    <source>
        <dbReference type="ARBA" id="ARBA00022777"/>
    </source>
</evidence>
<evidence type="ECO:0000256" key="24">
    <source>
        <dbReference type="ARBA" id="ARBA00048561"/>
    </source>
</evidence>
<dbReference type="GO" id="GO:0046872">
    <property type="term" value="F:metal ion binding"/>
    <property type="evidence" value="ECO:0007669"/>
    <property type="project" value="UniProtKB-KW"/>
</dbReference>
<dbReference type="SUPFAM" id="SSF51735">
    <property type="entry name" value="NAD(P)-binding Rossmann-fold domains"/>
    <property type="match status" value="1"/>
</dbReference>
<evidence type="ECO:0000256" key="3">
    <source>
        <dbReference type="ARBA" id="ARBA00004986"/>
    </source>
</evidence>
<evidence type="ECO:0000256" key="5">
    <source>
        <dbReference type="ARBA" id="ARBA00005062"/>
    </source>
</evidence>
<evidence type="ECO:0000313" key="31">
    <source>
        <dbReference type="EMBL" id="QIA62127.1"/>
    </source>
</evidence>
<evidence type="ECO:0000256" key="4">
    <source>
        <dbReference type="ARBA" id="ARBA00005056"/>
    </source>
</evidence>
<evidence type="ECO:0000256" key="8">
    <source>
        <dbReference type="ARBA" id="ARBA00010046"/>
    </source>
</evidence>
<dbReference type="UniPathway" id="UPA00034">
    <property type="reaction ID" value="UER00015"/>
</dbReference>
<evidence type="ECO:0000256" key="2">
    <source>
        <dbReference type="ARBA" id="ARBA00004766"/>
    </source>
</evidence>
<dbReference type="Pfam" id="PF03447">
    <property type="entry name" value="NAD_binding_3"/>
    <property type="match status" value="1"/>
</dbReference>
<dbReference type="UniPathway" id="UPA00050">
    <property type="reaction ID" value="UER00063"/>
</dbReference>
<evidence type="ECO:0000256" key="23">
    <source>
        <dbReference type="ARBA" id="ARBA00044938"/>
    </source>
</evidence>
<dbReference type="InterPro" id="IPR036291">
    <property type="entry name" value="NAD(P)-bd_dom_sf"/>
</dbReference>
<dbReference type="NCBIfam" id="NF007003">
    <property type="entry name" value="PRK09466.1"/>
    <property type="match status" value="1"/>
</dbReference>
<dbReference type="Gene3D" id="3.40.50.720">
    <property type="entry name" value="NAD(P)-binding Rossmann-like Domain"/>
    <property type="match status" value="1"/>
</dbReference>
<comment type="similarity">
    <text evidence="8 27">In the N-terminal section; belongs to the aspartokinase family.</text>
</comment>
<organism evidence="31 32">
    <name type="scientific">Vibrio astriarenae</name>
    <dbReference type="NCBI Taxonomy" id="1481923"/>
    <lineage>
        <taxon>Bacteria</taxon>
        <taxon>Pseudomonadati</taxon>
        <taxon>Pseudomonadota</taxon>
        <taxon>Gammaproteobacteria</taxon>
        <taxon>Vibrionales</taxon>
        <taxon>Vibrionaceae</taxon>
        <taxon>Vibrio</taxon>
    </lineage>
</organism>
<dbReference type="GO" id="GO:0004412">
    <property type="term" value="F:homoserine dehydrogenase activity"/>
    <property type="evidence" value="ECO:0007669"/>
    <property type="project" value="UniProtKB-UniRule"/>
</dbReference>
<evidence type="ECO:0000256" key="25">
    <source>
        <dbReference type="ARBA" id="ARBA00048841"/>
    </source>
</evidence>
<keyword evidence="22" id="KW-0511">Multifunctional enzyme</keyword>
<dbReference type="PROSITE" id="PS01042">
    <property type="entry name" value="HOMOSER_DHGENASE"/>
    <property type="match status" value="1"/>
</dbReference>
<dbReference type="PANTHER" id="PTHR43070">
    <property type="match status" value="1"/>
</dbReference>
<dbReference type="RefSeq" id="WP_164647036.1">
    <property type="nucleotide sequence ID" value="NZ_CP047475.1"/>
</dbReference>
<dbReference type="PANTHER" id="PTHR43070:SF5">
    <property type="entry name" value="HOMOSERINE DEHYDROGENASE"/>
    <property type="match status" value="1"/>
</dbReference>
<dbReference type="InterPro" id="IPR049638">
    <property type="entry name" value="AK-HD"/>
</dbReference>